<dbReference type="Gene3D" id="3.30.70.890">
    <property type="entry name" value="GHMP kinase, C-terminal domain"/>
    <property type="match status" value="1"/>
</dbReference>
<dbReference type="GO" id="GO:0005524">
    <property type="term" value="F:ATP binding"/>
    <property type="evidence" value="ECO:0007669"/>
    <property type="project" value="UniProtKB-UniRule"/>
</dbReference>
<dbReference type="GO" id="GO:0016114">
    <property type="term" value="P:terpenoid biosynthetic process"/>
    <property type="evidence" value="ECO:0007669"/>
    <property type="project" value="InterPro"/>
</dbReference>
<dbReference type="GO" id="GO:0050515">
    <property type="term" value="F:4-(cytidine 5'-diphospho)-2-C-methyl-D-erythritol kinase activity"/>
    <property type="evidence" value="ECO:0007669"/>
    <property type="project" value="UniProtKB-UniRule"/>
</dbReference>
<reference evidence="8 9" key="1">
    <citation type="submission" date="2020-10" db="EMBL/GenBank/DDBJ databases">
        <title>Ca. Dormibacterota MAGs.</title>
        <authorList>
            <person name="Montgomery K."/>
        </authorList>
    </citation>
    <scope>NUCLEOTIDE SEQUENCE [LARGE SCALE GENOMIC DNA]</scope>
    <source>
        <strain evidence="8">Mitchell_Peninsula_5</strain>
    </source>
</reference>
<keyword evidence="6" id="KW-0414">Isoprene biosynthesis</keyword>
<dbReference type="EC" id="2.7.1.148" evidence="6"/>
<comment type="function">
    <text evidence="6">Catalyzes the phosphorylation of the position 2 hydroxy group of 4-diphosphocytidyl-2C-methyl-D-erythritol.</text>
</comment>
<keyword evidence="5 6" id="KW-0067">ATP-binding</keyword>
<evidence type="ECO:0000256" key="4">
    <source>
        <dbReference type="ARBA" id="ARBA00022777"/>
    </source>
</evidence>
<gene>
    <name evidence="6" type="primary">ispE</name>
    <name evidence="8" type="ORF">JF887_00775</name>
</gene>
<evidence type="ECO:0000313" key="9">
    <source>
        <dbReference type="Proteomes" id="UP000614410"/>
    </source>
</evidence>
<sequence>MLITPAYAKVNLCLAVRGRRGDGFHELDSVAVSLDWHDLVGISIRPAHDTVVRLHVSDSGAGGVPAGSDNLAARAAAAVAALIGPMDAEIWLEKRLPRLAGLGGGSADAAAVLSGCATLLAAGGLGSDRRLDLDHQTLSALAASLGSDVPMTLVGGAQRMGGRGERLTALAASPLHLAVALAGFSDTAATFAATTPSDYEQDSGRVERVVAALRGNQLPADHDLGSGLEAPACRASAELAKGLGSLRASLPESRWHLTGSGGAVFALAGGEAEAADIAARARAAGYAARACRTIAEAR</sequence>
<keyword evidence="4 6" id="KW-0418">Kinase</keyword>
<dbReference type="InterPro" id="IPR004424">
    <property type="entry name" value="IspE"/>
</dbReference>
<dbReference type="GO" id="GO:0019288">
    <property type="term" value="P:isopentenyl diphosphate biosynthetic process, methylerythritol 4-phosphate pathway"/>
    <property type="evidence" value="ECO:0007669"/>
    <property type="project" value="UniProtKB-UniRule"/>
</dbReference>
<dbReference type="PANTHER" id="PTHR43527:SF2">
    <property type="entry name" value="4-DIPHOSPHOCYTIDYL-2-C-METHYL-D-ERYTHRITOL KINASE, CHLOROPLASTIC"/>
    <property type="match status" value="1"/>
</dbReference>
<feature type="active site" evidence="6">
    <location>
        <position position="148"/>
    </location>
</feature>
<dbReference type="EMBL" id="JAEKNN010000005">
    <property type="protein sequence ID" value="MBJ7607953.1"/>
    <property type="molecule type" value="Genomic_DNA"/>
</dbReference>
<dbReference type="InterPro" id="IPR014721">
    <property type="entry name" value="Ribsml_uS5_D2-typ_fold_subgr"/>
</dbReference>
<keyword evidence="2 6" id="KW-0808">Transferase</keyword>
<dbReference type="AlphaFoldDB" id="A0A934KJP0"/>
<evidence type="ECO:0000256" key="3">
    <source>
        <dbReference type="ARBA" id="ARBA00022741"/>
    </source>
</evidence>
<evidence type="ECO:0000256" key="5">
    <source>
        <dbReference type="ARBA" id="ARBA00022840"/>
    </source>
</evidence>
<evidence type="ECO:0000256" key="1">
    <source>
        <dbReference type="ARBA" id="ARBA00017473"/>
    </source>
</evidence>
<feature type="active site" evidence="6">
    <location>
        <position position="9"/>
    </location>
</feature>
<evidence type="ECO:0000256" key="2">
    <source>
        <dbReference type="ARBA" id="ARBA00022679"/>
    </source>
</evidence>
<organism evidence="8 9">
    <name type="scientific">Candidatus Amunia macphersoniae</name>
    <dbReference type="NCBI Taxonomy" id="3127014"/>
    <lineage>
        <taxon>Bacteria</taxon>
        <taxon>Bacillati</taxon>
        <taxon>Candidatus Dormiibacterota</taxon>
        <taxon>Candidatus Dormibacteria</taxon>
        <taxon>Candidatus Aeolococcales</taxon>
        <taxon>Candidatus Aeolococcaceae</taxon>
        <taxon>Candidatus Amunia</taxon>
    </lineage>
</organism>
<evidence type="ECO:0000313" key="8">
    <source>
        <dbReference type="EMBL" id="MBJ7607953.1"/>
    </source>
</evidence>
<comment type="catalytic activity">
    <reaction evidence="6">
        <text>4-CDP-2-C-methyl-D-erythritol + ATP = 4-CDP-2-C-methyl-D-erythritol 2-phosphate + ADP + H(+)</text>
        <dbReference type="Rhea" id="RHEA:18437"/>
        <dbReference type="ChEBI" id="CHEBI:15378"/>
        <dbReference type="ChEBI" id="CHEBI:30616"/>
        <dbReference type="ChEBI" id="CHEBI:57823"/>
        <dbReference type="ChEBI" id="CHEBI:57919"/>
        <dbReference type="ChEBI" id="CHEBI:456216"/>
        <dbReference type="EC" id="2.7.1.148"/>
    </reaction>
</comment>
<evidence type="ECO:0000259" key="7">
    <source>
        <dbReference type="Pfam" id="PF00288"/>
    </source>
</evidence>
<dbReference type="PIRSF" id="PIRSF010376">
    <property type="entry name" value="IspE"/>
    <property type="match status" value="1"/>
</dbReference>
<dbReference type="Pfam" id="PF00288">
    <property type="entry name" value="GHMP_kinases_N"/>
    <property type="match status" value="1"/>
</dbReference>
<comment type="caution">
    <text evidence="8">The sequence shown here is derived from an EMBL/GenBank/DDBJ whole genome shotgun (WGS) entry which is preliminary data.</text>
</comment>
<comment type="pathway">
    <text evidence="6">Isoprenoid biosynthesis; isopentenyl diphosphate biosynthesis via DXP pathway; isopentenyl diphosphate from 1-deoxy-D-xylulose 5-phosphate: step 3/6.</text>
</comment>
<dbReference type="SUPFAM" id="SSF55060">
    <property type="entry name" value="GHMP Kinase, C-terminal domain"/>
    <property type="match status" value="1"/>
</dbReference>
<accession>A0A934KJP0</accession>
<dbReference type="InterPro" id="IPR020568">
    <property type="entry name" value="Ribosomal_Su5_D2-typ_SF"/>
</dbReference>
<dbReference type="Proteomes" id="UP000614410">
    <property type="component" value="Unassembled WGS sequence"/>
</dbReference>
<feature type="binding site" evidence="6">
    <location>
        <begin position="97"/>
        <end position="107"/>
    </location>
    <ligand>
        <name>ATP</name>
        <dbReference type="ChEBI" id="CHEBI:30616"/>
    </ligand>
</feature>
<dbReference type="SUPFAM" id="SSF54211">
    <property type="entry name" value="Ribosomal protein S5 domain 2-like"/>
    <property type="match status" value="1"/>
</dbReference>
<feature type="domain" description="GHMP kinase N-terminal" evidence="7">
    <location>
        <begin position="70"/>
        <end position="156"/>
    </location>
</feature>
<dbReference type="InterPro" id="IPR036554">
    <property type="entry name" value="GHMP_kinase_C_sf"/>
</dbReference>
<comment type="similarity">
    <text evidence="6">Belongs to the GHMP kinase family. IspE subfamily.</text>
</comment>
<dbReference type="Gene3D" id="3.30.230.10">
    <property type="match status" value="1"/>
</dbReference>
<name>A0A934KJP0_9BACT</name>
<keyword evidence="3 6" id="KW-0547">Nucleotide-binding</keyword>
<protein>
    <recommendedName>
        <fullName evidence="1 6">4-diphosphocytidyl-2-C-methyl-D-erythritol kinase</fullName>
        <shortName evidence="6">CMK</shortName>
        <ecNumber evidence="6">2.7.1.148</ecNumber>
    </recommendedName>
    <alternativeName>
        <fullName evidence="6">4-(cytidine-5'-diphospho)-2-C-methyl-D-erythritol kinase</fullName>
    </alternativeName>
</protein>
<proteinExistence type="inferred from homology"/>
<dbReference type="HAMAP" id="MF_00061">
    <property type="entry name" value="IspE"/>
    <property type="match status" value="1"/>
</dbReference>
<evidence type="ECO:0000256" key="6">
    <source>
        <dbReference type="HAMAP-Rule" id="MF_00061"/>
    </source>
</evidence>
<dbReference type="InterPro" id="IPR006204">
    <property type="entry name" value="GHMP_kinase_N_dom"/>
</dbReference>
<dbReference type="PANTHER" id="PTHR43527">
    <property type="entry name" value="4-DIPHOSPHOCYTIDYL-2-C-METHYL-D-ERYTHRITOL KINASE, CHLOROPLASTIC"/>
    <property type="match status" value="1"/>
</dbReference>